<sequence>MSVPILPFQVCWRGDGKVQHEEFERREDAIAFYESVPSCTAKRLTEEGVEVCLECGGGRWEEDWTPDHPSSYISLRAFLTEEEMNVLGDLARRARVKFDRSMGIGAHGRSLRCERTLVPLCLVNPSTPDKRYVILHELMHHQLDDLGCPCLSCPLLHIDERGRRRIGDAPIPDGCWLEMIDNKVDPTFLPNTVQIVWELIQHSRFNPFLDKNFSSRAHTARDKSLKELLRGDALLSYCNPKTDPHPVRRVMMAIQYATAKLEGSMPVLSWFRKMLKQEGATGEDIIELGEAISNQIHVVDVDVCRLEEEEAEAVMAGMLLDLKRVLSLLIPDFVVDLKGMQPLPSCHENRSRFITNLNIELRR</sequence>
<dbReference type="AlphaFoldDB" id="L1IST4"/>
<dbReference type="EMBL" id="JH993043">
    <property type="protein sequence ID" value="EKX38969.1"/>
    <property type="molecule type" value="Genomic_DNA"/>
</dbReference>
<evidence type="ECO:0000313" key="2">
    <source>
        <dbReference type="EnsemblProtists" id="EKX38969"/>
    </source>
</evidence>
<dbReference type="EnsemblProtists" id="EKX38969">
    <property type="protein sequence ID" value="EKX38969"/>
    <property type="gene ID" value="GUITHDRAFT_114849"/>
</dbReference>
<proteinExistence type="predicted"/>
<dbReference type="GeneID" id="17295796"/>
<accession>L1IST4</accession>
<dbReference type="RefSeq" id="XP_005825949.1">
    <property type="nucleotide sequence ID" value="XM_005825892.1"/>
</dbReference>
<name>L1IST4_GUITC</name>
<evidence type="ECO:0000313" key="3">
    <source>
        <dbReference type="Proteomes" id="UP000011087"/>
    </source>
</evidence>
<organism evidence="1">
    <name type="scientific">Guillardia theta (strain CCMP2712)</name>
    <name type="common">Cryptophyte</name>
    <dbReference type="NCBI Taxonomy" id="905079"/>
    <lineage>
        <taxon>Eukaryota</taxon>
        <taxon>Cryptophyceae</taxon>
        <taxon>Pyrenomonadales</taxon>
        <taxon>Geminigeraceae</taxon>
        <taxon>Guillardia</taxon>
    </lineage>
</organism>
<reference evidence="3" key="2">
    <citation type="submission" date="2012-11" db="EMBL/GenBank/DDBJ databases">
        <authorList>
            <person name="Kuo A."/>
            <person name="Curtis B.A."/>
            <person name="Tanifuji G."/>
            <person name="Burki F."/>
            <person name="Gruber A."/>
            <person name="Irimia M."/>
            <person name="Maruyama S."/>
            <person name="Arias M.C."/>
            <person name="Ball S.G."/>
            <person name="Gile G.H."/>
            <person name="Hirakawa Y."/>
            <person name="Hopkins J.F."/>
            <person name="Rensing S.A."/>
            <person name="Schmutz J."/>
            <person name="Symeonidi A."/>
            <person name="Elias M."/>
            <person name="Eveleigh R.J."/>
            <person name="Herman E.K."/>
            <person name="Klute M.J."/>
            <person name="Nakayama T."/>
            <person name="Obornik M."/>
            <person name="Reyes-Prieto A."/>
            <person name="Armbrust E.V."/>
            <person name="Aves S.J."/>
            <person name="Beiko R.G."/>
            <person name="Coutinho P."/>
            <person name="Dacks J.B."/>
            <person name="Durnford D.G."/>
            <person name="Fast N.M."/>
            <person name="Green B.R."/>
            <person name="Grisdale C."/>
            <person name="Hempe F."/>
            <person name="Henrissat B."/>
            <person name="Hoppner M.P."/>
            <person name="Ishida K.-I."/>
            <person name="Kim E."/>
            <person name="Koreny L."/>
            <person name="Kroth P.G."/>
            <person name="Liu Y."/>
            <person name="Malik S.-B."/>
            <person name="Maier U.G."/>
            <person name="McRose D."/>
            <person name="Mock T."/>
            <person name="Neilson J.A."/>
            <person name="Onodera N.T."/>
            <person name="Poole A.M."/>
            <person name="Pritham E.J."/>
            <person name="Richards T.A."/>
            <person name="Rocap G."/>
            <person name="Roy S.W."/>
            <person name="Sarai C."/>
            <person name="Schaack S."/>
            <person name="Shirato S."/>
            <person name="Slamovits C.H."/>
            <person name="Spencer D.F."/>
            <person name="Suzuki S."/>
            <person name="Worden A.Z."/>
            <person name="Zauner S."/>
            <person name="Barry K."/>
            <person name="Bell C."/>
            <person name="Bharti A.K."/>
            <person name="Crow J.A."/>
            <person name="Grimwood J."/>
            <person name="Kramer R."/>
            <person name="Lindquist E."/>
            <person name="Lucas S."/>
            <person name="Salamov A."/>
            <person name="McFadden G.I."/>
            <person name="Lane C.E."/>
            <person name="Keeling P.J."/>
            <person name="Gray M.W."/>
            <person name="Grigoriev I.V."/>
            <person name="Archibald J.M."/>
        </authorList>
    </citation>
    <scope>NUCLEOTIDE SEQUENCE</scope>
    <source>
        <strain evidence="3">CCMP2712</strain>
    </source>
</reference>
<dbReference type="PaxDb" id="55529-EKX38969"/>
<dbReference type="Proteomes" id="UP000011087">
    <property type="component" value="Unassembled WGS sequence"/>
</dbReference>
<dbReference type="KEGG" id="gtt:GUITHDRAFT_114849"/>
<evidence type="ECO:0000313" key="1">
    <source>
        <dbReference type="EMBL" id="EKX38969.1"/>
    </source>
</evidence>
<protein>
    <submittedName>
        <fullName evidence="1 2">Uncharacterized protein</fullName>
    </submittedName>
</protein>
<gene>
    <name evidence="1" type="ORF">GUITHDRAFT_114849</name>
</gene>
<keyword evidence="3" id="KW-1185">Reference proteome</keyword>
<reference evidence="2" key="3">
    <citation type="submission" date="2016-03" db="UniProtKB">
        <authorList>
            <consortium name="EnsemblProtists"/>
        </authorList>
    </citation>
    <scope>IDENTIFICATION</scope>
</reference>
<reference evidence="1 3" key="1">
    <citation type="journal article" date="2012" name="Nature">
        <title>Algal genomes reveal evolutionary mosaicism and the fate of nucleomorphs.</title>
        <authorList>
            <consortium name="DOE Joint Genome Institute"/>
            <person name="Curtis B.A."/>
            <person name="Tanifuji G."/>
            <person name="Burki F."/>
            <person name="Gruber A."/>
            <person name="Irimia M."/>
            <person name="Maruyama S."/>
            <person name="Arias M.C."/>
            <person name="Ball S.G."/>
            <person name="Gile G.H."/>
            <person name="Hirakawa Y."/>
            <person name="Hopkins J.F."/>
            <person name="Kuo A."/>
            <person name="Rensing S.A."/>
            <person name="Schmutz J."/>
            <person name="Symeonidi A."/>
            <person name="Elias M."/>
            <person name="Eveleigh R.J."/>
            <person name="Herman E.K."/>
            <person name="Klute M.J."/>
            <person name="Nakayama T."/>
            <person name="Obornik M."/>
            <person name="Reyes-Prieto A."/>
            <person name="Armbrust E.V."/>
            <person name="Aves S.J."/>
            <person name="Beiko R.G."/>
            <person name="Coutinho P."/>
            <person name="Dacks J.B."/>
            <person name="Durnford D.G."/>
            <person name="Fast N.M."/>
            <person name="Green B.R."/>
            <person name="Grisdale C.J."/>
            <person name="Hempel F."/>
            <person name="Henrissat B."/>
            <person name="Hoppner M.P."/>
            <person name="Ishida K."/>
            <person name="Kim E."/>
            <person name="Koreny L."/>
            <person name="Kroth P.G."/>
            <person name="Liu Y."/>
            <person name="Malik S.B."/>
            <person name="Maier U.G."/>
            <person name="McRose D."/>
            <person name="Mock T."/>
            <person name="Neilson J.A."/>
            <person name="Onodera N.T."/>
            <person name="Poole A.M."/>
            <person name="Pritham E.J."/>
            <person name="Richards T.A."/>
            <person name="Rocap G."/>
            <person name="Roy S.W."/>
            <person name="Sarai C."/>
            <person name="Schaack S."/>
            <person name="Shirato S."/>
            <person name="Slamovits C.H."/>
            <person name="Spencer D.F."/>
            <person name="Suzuki S."/>
            <person name="Worden A.Z."/>
            <person name="Zauner S."/>
            <person name="Barry K."/>
            <person name="Bell C."/>
            <person name="Bharti A.K."/>
            <person name="Crow J.A."/>
            <person name="Grimwood J."/>
            <person name="Kramer R."/>
            <person name="Lindquist E."/>
            <person name="Lucas S."/>
            <person name="Salamov A."/>
            <person name="McFadden G.I."/>
            <person name="Lane C.E."/>
            <person name="Keeling P.J."/>
            <person name="Gray M.W."/>
            <person name="Grigoriev I.V."/>
            <person name="Archibald J.M."/>
        </authorList>
    </citation>
    <scope>NUCLEOTIDE SEQUENCE</scope>
    <source>
        <strain evidence="1 3">CCMP2712</strain>
    </source>
</reference>
<dbReference type="HOGENOM" id="CLU_901510_0_0_1"/>